<feature type="domain" description="NlpC/P60" evidence="7">
    <location>
        <begin position="267"/>
        <end position="404"/>
    </location>
</feature>
<dbReference type="SUPFAM" id="SSF54001">
    <property type="entry name" value="Cysteine proteinases"/>
    <property type="match status" value="1"/>
</dbReference>
<name>A0A543CIK6_9ACTN</name>
<dbReference type="InterPro" id="IPR038765">
    <property type="entry name" value="Papain-like_cys_pep_sf"/>
</dbReference>
<keyword evidence="4" id="KW-0788">Thiol protease</keyword>
<comment type="caution">
    <text evidence="8">The sequence shown here is derived from an EMBL/GenBank/DDBJ whole genome shotgun (WGS) entry which is preliminary data.</text>
</comment>
<reference evidence="8 9" key="1">
    <citation type="submission" date="2019-06" db="EMBL/GenBank/DDBJ databases">
        <title>Sequencing the genomes of 1000 actinobacteria strains.</title>
        <authorList>
            <person name="Klenk H.-P."/>
        </authorList>
    </citation>
    <scope>NUCLEOTIDE SEQUENCE [LARGE SCALE GENOMIC DNA]</scope>
    <source>
        <strain evidence="8 9">DSM 102200</strain>
    </source>
</reference>
<dbReference type="AlphaFoldDB" id="A0A543CIK6"/>
<dbReference type="Gene3D" id="3.90.1720.10">
    <property type="entry name" value="endopeptidase domain like (from Nostoc punctiforme)"/>
    <property type="match status" value="1"/>
</dbReference>
<feature type="region of interest" description="Disordered" evidence="6">
    <location>
        <begin position="27"/>
        <end position="47"/>
    </location>
</feature>
<dbReference type="OrthoDB" id="3209655at2"/>
<evidence type="ECO:0000256" key="6">
    <source>
        <dbReference type="SAM" id="MobiDB-lite"/>
    </source>
</evidence>
<evidence type="ECO:0000256" key="4">
    <source>
        <dbReference type="ARBA" id="ARBA00022807"/>
    </source>
</evidence>
<evidence type="ECO:0000256" key="5">
    <source>
        <dbReference type="SAM" id="Coils"/>
    </source>
</evidence>
<keyword evidence="5" id="KW-0175">Coiled coil</keyword>
<dbReference type="Proteomes" id="UP000316096">
    <property type="component" value="Unassembled WGS sequence"/>
</dbReference>
<keyword evidence="2" id="KW-0645">Protease</keyword>
<sequence length="404" mass="43049">MAGSHPRRRRLGAIAFAAIAVTVLLSGPSRADPSPSSRDLAKSDKQVRDRAADIGRIGAELAQADGRLDDMNDQAELAIERFNGARARLEQAGHDYQAARDRSAHAHDRLGQTRRELARFAANAYRTDNTYPSAAAVLGGRGGPAGFLERASFMQFFANRQHFAVRQEQAAETIAGLFEKQSRRALEAQRGATRAAASARQAATAAVARQRASVKQIQQRKTALLAALGKARARSAELRRARDANAGVPKVTPAGVRQITRSLPHGSGMGAVAVRAALRWIGTPYSWGGGNPAGPTLGIAQGAHTVGFDCSGLVTYAWARAGVPLTHYATSQYNSGPHPARNQLRPGDLVFFAHNPSNPSTIHHVGIYIGNGQMIEAPFTGARVRISPAFRPDYAGATRPAGPR</sequence>
<keyword evidence="9" id="KW-1185">Reference proteome</keyword>
<dbReference type="InterPro" id="IPR000064">
    <property type="entry name" value="NLP_P60_dom"/>
</dbReference>
<gene>
    <name evidence="8" type="ORF">FB559_2481</name>
</gene>
<protein>
    <submittedName>
        <fullName evidence="8">NlpC/P60 family protein</fullName>
    </submittedName>
</protein>
<dbReference type="EMBL" id="VFOZ01000001">
    <property type="protein sequence ID" value="TQL96928.1"/>
    <property type="molecule type" value="Genomic_DNA"/>
</dbReference>
<evidence type="ECO:0000313" key="9">
    <source>
        <dbReference type="Proteomes" id="UP000316096"/>
    </source>
</evidence>
<dbReference type="PROSITE" id="PS51935">
    <property type="entry name" value="NLPC_P60"/>
    <property type="match status" value="1"/>
</dbReference>
<feature type="coiled-coil region" evidence="5">
    <location>
        <begin position="61"/>
        <end position="92"/>
    </location>
</feature>
<organism evidence="8 9">
    <name type="scientific">Actinoallomurus bryophytorum</name>
    <dbReference type="NCBI Taxonomy" id="1490222"/>
    <lineage>
        <taxon>Bacteria</taxon>
        <taxon>Bacillati</taxon>
        <taxon>Actinomycetota</taxon>
        <taxon>Actinomycetes</taxon>
        <taxon>Streptosporangiales</taxon>
        <taxon>Thermomonosporaceae</taxon>
        <taxon>Actinoallomurus</taxon>
    </lineage>
</organism>
<dbReference type="Pfam" id="PF00877">
    <property type="entry name" value="NLPC_P60"/>
    <property type="match status" value="1"/>
</dbReference>
<accession>A0A543CIK6</accession>
<proteinExistence type="inferred from homology"/>
<evidence type="ECO:0000256" key="2">
    <source>
        <dbReference type="ARBA" id="ARBA00022670"/>
    </source>
</evidence>
<dbReference type="GO" id="GO:0006508">
    <property type="term" value="P:proteolysis"/>
    <property type="evidence" value="ECO:0007669"/>
    <property type="project" value="UniProtKB-KW"/>
</dbReference>
<comment type="similarity">
    <text evidence="1">Belongs to the peptidase C40 family.</text>
</comment>
<evidence type="ECO:0000259" key="7">
    <source>
        <dbReference type="PROSITE" id="PS51935"/>
    </source>
</evidence>
<dbReference type="PANTHER" id="PTHR47359:SF3">
    <property type="entry name" value="NLP_P60 DOMAIN-CONTAINING PROTEIN-RELATED"/>
    <property type="match status" value="1"/>
</dbReference>
<keyword evidence="3" id="KW-0378">Hydrolase</keyword>
<dbReference type="InterPro" id="IPR051794">
    <property type="entry name" value="PG_Endopeptidase_C40"/>
</dbReference>
<evidence type="ECO:0000256" key="1">
    <source>
        <dbReference type="ARBA" id="ARBA00007074"/>
    </source>
</evidence>
<dbReference type="PANTHER" id="PTHR47359">
    <property type="entry name" value="PEPTIDOGLYCAN DL-ENDOPEPTIDASE CWLO"/>
    <property type="match status" value="1"/>
</dbReference>
<evidence type="ECO:0000256" key="3">
    <source>
        <dbReference type="ARBA" id="ARBA00022801"/>
    </source>
</evidence>
<dbReference type="RefSeq" id="WP_141955720.1">
    <property type="nucleotide sequence ID" value="NZ_VFOZ01000001.1"/>
</dbReference>
<evidence type="ECO:0000313" key="8">
    <source>
        <dbReference type="EMBL" id="TQL96928.1"/>
    </source>
</evidence>
<dbReference type="GO" id="GO:0008234">
    <property type="term" value="F:cysteine-type peptidase activity"/>
    <property type="evidence" value="ECO:0007669"/>
    <property type="project" value="UniProtKB-KW"/>
</dbReference>
<feature type="compositionally biased region" description="Low complexity" evidence="6">
    <location>
        <begin position="27"/>
        <end position="38"/>
    </location>
</feature>